<reference evidence="1 2" key="1">
    <citation type="submission" date="2017-04" db="EMBL/GenBank/DDBJ databases">
        <authorList>
            <person name="Afonso C.L."/>
            <person name="Miller P.J."/>
            <person name="Scott M.A."/>
            <person name="Spackman E."/>
            <person name="Goraichik I."/>
            <person name="Dimitrov K.M."/>
            <person name="Suarez D.L."/>
            <person name="Swayne D.E."/>
        </authorList>
    </citation>
    <scope>NUCLEOTIDE SEQUENCE [LARGE SCALE GENOMIC DNA]</scope>
    <source>
        <strain evidence="1 2">B5P</strain>
    </source>
</reference>
<gene>
    <name evidence="1" type="ORF">SAMN02982922_2219</name>
</gene>
<evidence type="ECO:0000313" key="2">
    <source>
        <dbReference type="Proteomes" id="UP000193083"/>
    </source>
</evidence>
<organism evidence="1 2">
    <name type="scientific">Mesorhizobium australicum</name>
    <dbReference type="NCBI Taxonomy" id="536018"/>
    <lineage>
        <taxon>Bacteria</taxon>
        <taxon>Pseudomonadati</taxon>
        <taxon>Pseudomonadota</taxon>
        <taxon>Alphaproteobacteria</taxon>
        <taxon>Hyphomicrobiales</taxon>
        <taxon>Phyllobacteriaceae</taxon>
        <taxon>Mesorhizobium</taxon>
    </lineage>
</organism>
<name>A0A1X7NP93_9HYPH</name>
<protein>
    <submittedName>
        <fullName evidence="1">Uncharacterized protein</fullName>
    </submittedName>
</protein>
<evidence type="ECO:0000313" key="1">
    <source>
        <dbReference type="EMBL" id="SMH39810.1"/>
    </source>
</evidence>
<dbReference type="AlphaFoldDB" id="A0A1X7NP93"/>
<keyword evidence="2" id="KW-1185">Reference proteome</keyword>
<proteinExistence type="predicted"/>
<dbReference type="EMBL" id="FXBL01000004">
    <property type="protein sequence ID" value="SMH39810.1"/>
    <property type="molecule type" value="Genomic_DNA"/>
</dbReference>
<accession>A0A1X7NP93</accession>
<dbReference type="Proteomes" id="UP000193083">
    <property type="component" value="Unassembled WGS sequence"/>
</dbReference>
<sequence>MTPVKAALLSVLMLSGIALWGAGIYAADAAGDHAPVDGYGVVQASR</sequence>